<dbReference type="PANTHER" id="PTHR18896">
    <property type="entry name" value="PHOSPHOLIPASE D"/>
    <property type="match status" value="1"/>
</dbReference>
<evidence type="ECO:0000256" key="3">
    <source>
        <dbReference type="ARBA" id="ARBA00023098"/>
    </source>
</evidence>
<proteinExistence type="predicted"/>
<evidence type="ECO:0000313" key="5">
    <source>
        <dbReference type="EMBL" id="EGZ20010.1"/>
    </source>
</evidence>
<evidence type="ECO:0000313" key="6">
    <source>
        <dbReference type="Proteomes" id="UP000002640"/>
    </source>
</evidence>
<dbReference type="SUPFAM" id="SSF56024">
    <property type="entry name" value="Phospholipase D/nuclease"/>
    <property type="match status" value="2"/>
</dbReference>
<dbReference type="PANTHER" id="PTHR18896:SF76">
    <property type="entry name" value="PHOSPHOLIPASE"/>
    <property type="match status" value="1"/>
</dbReference>
<protein>
    <submittedName>
        <fullName evidence="5">Uncharacterized protein</fullName>
    </submittedName>
</protein>
<accession>G4Z2G9</accession>
<dbReference type="Proteomes" id="UP000002640">
    <property type="component" value="Unassembled WGS sequence"/>
</dbReference>
<feature type="region of interest" description="Disordered" evidence="4">
    <location>
        <begin position="419"/>
        <end position="447"/>
    </location>
</feature>
<evidence type="ECO:0000256" key="1">
    <source>
        <dbReference type="ARBA" id="ARBA00000798"/>
    </source>
</evidence>
<dbReference type="RefSeq" id="XP_009522727.1">
    <property type="nucleotide sequence ID" value="XM_009524432.1"/>
</dbReference>
<gene>
    <name evidence="5" type="ORF">PHYSODRAFT_328174</name>
</gene>
<dbReference type="GeneID" id="20645752"/>
<sequence>MVAHSEALIGRYLNSRSLAIKNDEIKATHLKLISRNDVADIQGRASPDLCFGHSPTHHKRRQLEHRRPLGRLRSQPLLKPTDWFPTEEELTASRGGAHRNDLSVFTSGNAIKPLTITKEYYDSVYDDLSVAGEGDRIMLAAWDSILLPLKPDVDVTGATSGYHAARDDINNLPASPVNGARATFIFDDRVRSISSSHHHKTLVIAANSSSGKDAHAIAYGWVDGELRIDGPAAKDVANNFLARWNSEYKPCQGLGDDLLDFENPGYDHLAPLHYAGSNTTSHIGTQNYEHYNEFAPFGELSILHARIKAIKNAKNYIYIEDQYFILVLELLEALMEVIPRLQKIIMVAHAPVGQIKLTGYEKYFYEMLSPPEWRSSWYWGPRAATHGTCSHMTKVASADTTSLVCSPLAAEAGFAEKRRQEHELVRSPRAGRQCEQQEMDKVPSSGV</sequence>
<dbReference type="EMBL" id="JH159153">
    <property type="protein sequence ID" value="EGZ20010.1"/>
    <property type="molecule type" value="Genomic_DNA"/>
</dbReference>
<evidence type="ECO:0000256" key="2">
    <source>
        <dbReference type="ARBA" id="ARBA00022737"/>
    </source>
</evidence>
<dbReference type="KEGG" id="psoj:PHYSODRAFT_328174"/>
<dbReference type="GO" id="GO:0005886">
    <property type="term" value="C:plasma membrane"/>
    <property type="evidence" value="ECO:0007669"/>
    <property type="project" value="TreeGrafter"/>
</dbReference>
<evidence type="ECO:0000256" key="4">
    <source>
        <dbReference type="SAM" id="MobiDB-lite"/>
    </source>
</evidence>
<keyword evidence="3" id="KW-0443">Lipid metabolism</keyword>
<dbReference type="InterPro" id="IPR015679">
    <property type="entry name" value="PLipase_D_fam"/>
</dbReference>
<organism evidence="5 6">
    <name type="scientific">Phytophthora sojae (strain P6497)</name>
    <name type="common">Soybean stem and root rot agent</name>
    <name type="synonym">Phytophthora megasperma f. sp. glycines</name>
    <dbReference type="NCBI Taxonomy" id="1094619"/>
    <lineage>
        <taxon>Eukaryota</taxon>
        <taxon>Sar</taxon>
        <taxon>Stramenopiles</taxon>
        <taxon>Oomycota</taxon>
        <taxon>Peronosporomycetes</taxon>
        <taxon>Peronosporales</taxon>
        <taxon>Peronosporaceae</taxon>
        <taxon>Phytophthora</taxon>
    </lineage>
</organism>
<dbReference type="STRING" id="1094619.G4Z2G9"/>
<reference evidence="5 6" key="1">
    <citation type="journal article" date="2006" name="Science">
        <title>Phytophthora genome sequences uncover evolutionary origins and mechanisms of pathogenesis.</title>
        <authorList>
            <person name="Tyler B.M."/>
            <person name="Tripathy S."/>
            <person name="Zhang X."/>
            <person name="Dehal P."/>
            <person name="Jiang R.H."/>
            <person name="Aerts A."/>
            <person name="Arredondo F.D."/>
            <person name="Baxter L."/>
            <person name="Bensasson D."/>
            <person name="Beynon J.L."/>
            <person name="Chapman J."/>
            <person name="Damasceno C.M."/>
            <person name="Dorrance A.E."/>
            <person name="Dou D."/>
            <person name="Dickerman A.W."/>
            <person name="Dubchak I.L."/>
            <person name="Garbelotto M."/>
            <person name="Gijzen M."/>
            <person name="Gordon S.G."/>
            <person name="Govers F."/>
            <person name="Grunwald N.J."/>
            <person name="Huang W."/>
            <person name="Ivors K.L."/>
            <person name="Jones R.W."/>
            <person name="Kamoun S."/>
            <person name="Krampis K."/>
            <person name="Lamour K.H."/>
            <person name="Lee M.K."/>
            <person name="McDonald W.H."/>
            <person name="Medina M."/>
            <person name="Meijer H.J."/>
            <person name="Nordberg E.K."/>
            <person name="Maclean D.J."/>
            <person name="Ospina-Giraldo M.D."/>
            <person name="Morris P.F."/>
            <person name="Phuntumart V."/>
            <person name="Putnam N.H."/>
            <person name="Rash S."/>
            <person name="Rose J.K."/>
            <person name="Sakihama Y."/>
            <person name="Salamov A.A."/>
            <person name="Savidor A."/>
            <person name="Scheuring C.F."/>
            <person name="Smith B.M."/>
            <person name="Sobral B.W."/>
            <person name="Terry A."/>
            <person name="Torto-Alalibo T.A."/>
            <person name="Win J."/>
            <person name="Xu Z."/>
            <person name="Zhang H."/>
            <person name="Grigoriev I.V."/>
            <person name="Rokhsar D.S."/>
            <person name="Boore J.L."/>
        </authorList>
    </citation>
    <scope>NUCLEOTIDE SEQUENCE [LARGE SCALE GENOMIC DNA]</scope>
    <source>
        <strain evidence="5 6">P6497</strain>
    </source>
</reference>
<name>G4Z2G9_PHYSP</name>
<dbReference type="GO" id="GO:0009395">
    <property type="term" value="P:phospholipid catabolic process"/>
    <property type="evidence" value="ECO:0007669"/>
    <property type="project" value="TreeGrafter"/>
</dbReference>
<dbReference type="AlphaFoldDB" id="G4Z2G9"/>
<dbReference type="GO" id="GO:0004630">
    <property type="term" value="F:phospholipase D activity"/>
    <property type="evidence" value="ECO:0007669"/>
    <property type="project" value="UniProtKB-EC"/>
</dbReference>
<dbReference type="InParanoid" id="G4Z2G9"/>
<keyword evidence="2" id="KW-0677">Repeat</keyword>
<keyword evidence="6" id="KW-1185">Reference proteome</keyword>
<comment type="catalytic activity">
    <reaction evidence="1">
        <text>a 1,2-diacyl-sn-glycero-3-phosphocholine + H2O = a 1,2-diacyl-sn-glycero-3-phosphate + choline + H(+)</text>
        <dbReference type="Rhea" id="RHEA:14445"/>
        <dbReference type="ChEBI" id="CHEBI:15354"/>
        <dbReference type="ChEBI" id="CHEBI:15377"/>
        <dbReference type="ChEBI" id="CHEBI:15378"/>
        <dbReference type="ChEBI" id="CHEBI:57643"/>
        <dbReference type="ChEBI" id="CHEBI:58608"/>
        <dbReference type="EC" id="3.1.4.4"/>
    </reaction>
</comment>